<evidence type="ECO:0000313" key="1">
    <source>
        <dbReference type="EMBL" id="ORC29907.1"/>
    </source>
</evidence>
<organism evidence="1 2">
    <name type="scientific">Marispirochaeta aestuarii</name>
    <dbReference type="NCBI Taxonomy" id="1963862"/>
    <lineage>
        <taxon>Bacteria</taxon>
        <taxon>Pseudomonadati</taxon>
        <taxon>Spirochaetota</taxon>
        <taxon>Spirochaetia</taxon>
        <taxon>Spirochaetales</taxon>
        <taxon>Spirochaetaceae</taxon>
        <taxon>Marispirochaeta</taxon>
    </lineage>
</organism>
<keyword evidence="2" id="KW-1185">Reference proteome</keyword>
<proteinExistence type="predicted"/>
<dbReference type="Proteomes" id="UP000192343">
    <property type="component" value="Unassembled WGS sequence"/>
</dbReference>
<dbReference type="OrthoDB" id="223149at2"/>
<dbReference type="SUPFAM" id="SSF55874">
    <property type="entry name" value="ATPase domain of HSP90 chaperone/DNA topoisomerase II/histidine kinase"/>
    <property type="match status" value="1"/>
</dbReference>
<evidence type="ECO:0008006" key="3">
    <source>
        <dbReference type="Google" id="ProtNLM"/>
    </source>
</evidence>
<accession>A0A1Y1RT01</accession>
<dbReference type="RefSeq" id="WP_083053039.1">
    <property type="nucleotide sequence ID" value="NZ_MWQY01000037.1"/>
</dbReference>
<sequence>MNNQLKRTTFSMNRVSEYFSEKKLNMQIGHNRSAWKLAILKELIDNALDECKKQRIQPRINILIKESYFEGSDNGTGIPVSTITKSLDYSISVSDKQFYISPSRGQLGNAMKTI</sequence>
<dbReference type="Gene3D" id="3.30.565.10">
    <property type="entry name" value="Histidine kinase-like ATPase, C-terminal domain"/>
    <property type="match status" value="1"/>
</dbReference>
<dbReference type="STRING" id="1963862.B4O97_18675"/>
<dbReference type="InterPro" id="IPR036890">
    <property type="entry name" value="HATPase_C_sf"/>
</dbReference>
<protein>
    <recommendedName>
        <fullName evidence="3">Histidine kinase/HSP90-like ATPase domain-containing protein</fullName>
    </recommendedName>
</protein>
<evidence type="ECO:0000313" key="2">
    <source>
        <dbReference type="Proteomes" id="UP000192343"/>
    </source>
</evidence>
<gene>
    <name evidence="1" type="ORF">B4O97_18675</name>
</gene>
<comment type="caution">
    <text evidence="1">The sequence shown here is derived from an EMBL/GenBank/DDBJ whole genome shotgun (WGS) entry which is preliminary data.</text>
</comment>
<dbReference type="EMBL" id="MWQY01000037">
    <property type="protein sequence ID" value="ORC29907.1"/>
    <property type="molecule type" value="Genomic_DNA"/>
</dbReference>
<reference evidence="1 2" key="1">
    <citation type="submission" date="2017-03" db="EMBL/GenBank/DDBJ databases">
        <title>Draft Genome sequence of Marispirochaeta sp. strain JC444.</title>
        <authorList>
            <person name="Shivani Y."/>
            <person name="Subhash Y."/>
            <person name="Sasikala C."/>
            <person name="Ramana C."/>
        </authorList>
    </citation>
    <scope>NUCLEOTIDE SEQUENCE [LARGE SCALE GENOMIC DNA]</scope>
    <source>
        <strain evidence="1 2">JC444</strain>
    </source>
</reference>
<name>A0A1Y1RT01_9SPIO</name>
<dbReference type="AlphaFoldDB" id="A0A1Y1RT01"/>